<dbReference type="InterPro" id="IPR045348">
    <property type="entry name" value="CPSF4/Yth1"/>
</dbReference>
<reference evidence="12 13" key="2">
    <citation type="journal article" date="2014" name="BMC Genomics">
        <title>An improved genome of the model marine alga Ostreococcus tauri unfolds by assessing Illumina de novo assemblies.</title>
        <authorList>
            <person name="Blanc-Mathieu R."/>
            <person name="Verhelst B."/>
            <person name="Derelle E."/>
            <person name="Rombauts S."/>
            <person name="Bouget F.Y."/>
            <person name="Carre I."/>
            <person name="Chateau A."/>
            <person name="Eyre-Walker A."/>
            <person name="Grimsley N."/>
            <person name="Moreau H."/>
            <person name="Piegu B."/>
            <person name="Rivals E."/>
            <person name="Schackwitz W."/>
            <person name="Van de Peer Y."/>
            <person name="Piganeau G."/>
        </authorList>
    </citation>
    <scope>NUCLEOTIDE SEQUENCE [LARGE SCALE GENOMIC DNA]</scope>
    <source>
        <strain evidence="13">OTTH 0595 / CCAP 157/2 / RCC745</strain>
    </source>
</reference>
<keyword evidence="7" id="KW-0694">RNA-binding</keyword>
<dbReference type="GO" id="GO:0005634">
    <property type="term" value="C:nucleus"/>
    <property type="evidence" value="ECO:0007669"/>
    <property type="project" value="UniProtKB-SubCell"/>
</dbReference>
<evidence type="ECO:0000256" key="10">
    <source>
        <dbReference type="SAM" id="MobiDB-lite"/>
    </source>
</evidence>
<evidence type="ECO:0000256" key="2">
    <source>
        <dbReference type="ARBA" id="ARBA00022664"/>
    </source>
</evidence>
<evidence type="ECO:0000256" key="7">
    <source>
        <dbReference type="ARBA" id="ARBA00022884"/>
    </source>
</evidence>
<dbReference type="InParanoid" id="A0A090M0Y8"/>
<evidence type="ECO:0000256" key="1">
    <source>
        <dbReference type="ARBA" id="ARBA00004123"/>
    </source>
</evidence>
<dbReference type="FunFam" id="4.10.1000.10:FF:000017">
    <property type="entry name" value="Cleavage and polyadenylation specificity factor 30 kDa subunit"/>
    <property type="match status" value="1"/>
</dbReference>
<dbReference type="PANTHER" id="PTHR23102:SF24">
    <property type="entry name" value="CLEAVAGE AND POLYADENYLATION SPECIFICITY FACTOR SUBUNIT 4"/>
    <property type="match status" value="1"/>
</dbReference>
<evidence type="ECO:0000256" key="5">
    <source>
        <dbReference type="ARBA" id="ARBA00022771"/>
    </source>
</evidence>
<dbReference type="STRING" id="70448.A0A090M0Y8"/>
<dbReference type="Proteomes" id="UP000009170">
    <property type="component" value="Unassembled WGS sequence"/>
</dbReference>
<feature type="zinc finger region" description="C3H1-type" evidence="9">
    <location>
        <begin position="36"/>
        <end position="63"/>
    </location>
</feature>
<keyword evidence="3 9" id="KW-0479">Metal-binding</keyword>
<feature type="compositionally biased region" description="Pro residues" evidence="10">
    <location>
        <begin position="168"/>
        <end position="177"/>
    </location>
</feature>
<dbReference type="GO" id="GO:0006397">
    <property type="term" value="P:mRNA processing"/>
    <property type="evidence" value="ECO:0007669"/>
    <property type="project" value="UniProtKB-KW"/>
</dbReference>
<name>A0A090M0Y8_OSTTA</name>
<proteinExistence type="predicted"/>
<dbReference type="RefSeq" id="XP_022838922.1">
    <property type="nucleotide sequence ID" value="XM_022984167.1"/>
</dbReference>
<feature type="domain" description="C3H1-type" evidence="11">
    <location>
        <begin position="36"/>
        <end position="63"/>
    </location>
</feature>
<keyword evidence="5 9" id="KW-0863">Zinc-finger</keyword>
<evidence type="ECO:0000256" key="4">
    <source>
        <dbReference type="ARBA" id="ARBA00022737"/>
    </source>
</evidence>
<evidence type="ECO:0000313" key="12">
    <source>
        <dbReference type="EMBL" id="CEF97846.1"/>
    </source>
</evidence>
<feature type="region of interest" description="Disordered" evidence="10">
    <location>
        <begin position="1"/>
        <end position="33"/>
    </location>
</feature>
<dbReference type="EMBL" id="CAID01000005">
    <property type="protein sequence ID" value="CEF97846.1"/>
    <property type="molecule type" value="Genomic_DNA"/>
</dbReference>
<protein>
    <submittedName>
        <fullName evidence="12">Zinc finger, CCCH-type</fullName>
    </submittedName>
</protein>
<comment type="caution">
    <text evidence="12">The sequence shown here is derived from an EMBL/GenBank/DDBJ whole genome shotgun (WGS) entry which is preliminary data.</text>
</comment>
<accession>A0A090M0Y8</accession>
<dbReference type="InterPro" id="IPR000571">
    <property type="entry name" value="Znf_CCCH"/>
</dbReference>
<dbReference type="Gene3D" id="4.10.1000.10">
    <property type="entry name" value="Zinc finger, CCCH-type"/>
    <property type="match status" value="1"/>
</dbReference>
<comment type="subcellular location">
    <subcellularLocation>
        <location evidence="1">Nucleus</location>
    </subcellularLocation>
</comment>
<keyword evidence="6 9" id="KW-0862">Zinc</keyword>
<feature type="region of interest" description="Disordered" evidence="10">
    <location>
        <begin position="139"/>
        <end position="298"/>
    </location>
</feature>
<evidence type="ECO:0000256" key="8">
    <source>
        <dbReference type="ARBA" id="ARBA00023242"/>
    </source>
</evidence>
<gene>
    <name evidence="12" type="ORF">OT_ostta05g00660</name>
</gene>
<evidence type="ECO:0000259" key="11">
    <source>
        <dbReference type="PROSITE" id="PS50103"/>
    </source>
</evidence>
<dbReference type="GeneID" id="34945809"/>
<feature type="zinc finger region" description="C3H1-type" evidence="9">
    <location>
        <begin position="95"/>
        <end position="117"/>
    </location>
</feature>
<evidence type="ECO:0000256" key="9">
    <source>
        <dbReference type="PROSITE-ProRule" id="PRU00723"/>
    </source>
</evidence>
<feature type="domain" description="C3H1-type" evidence="11">
    <location>
        <begin position="64"/>
        <end position="91"/>
    </location>
</feature>
<feature type="compositionally biased region" description="Acidic residues" evidence="10">
    <location>
        <begin position="1"/>
        <end position="11"/>
    </location>
</feature>
<dbReference type="KEGG" id="ota:OT_ostta05g00660"/>
<dbReference type="PANTHER" id="PTHR23102">
    <property type="entry name" value="CLEAVAGE AND POLYADENYLATION SPECIFICITY FACTOR SUBUNIT 4-RELATED"/>
    <property type="match status" value="1"/>
</dbReference>
<feature type="compositionally biased region" description="Pro residues" evidence="10">
    <location>
        <begin position="195"/>
        <end position="250"/>
    </location>
</feature>
<reference evidence="13" key="1">
    <citation type="journal article" date="2006" name="Proc. Natl. Acad. Sci. U.S.A.">
        <title>Genome analysis of the smallest free-living eukaryote Ostreococcus tauri unveils many unique features.</title>
        <authorList>
            <person name="Derelle E."/>
            <person name="Ferraz C."/>
            <person name="Rombauts S."/>
            <person name="Rouze P."/>
            <person name="Worden A.Z."/>
            <person name="Robbens S."/>
            <person name="Partensky F."/>
            <person name="Degroeve S."/>
            <person name="Echeynie S."/>
            <person name="Cooke R."/>
            <person name="Saeys Y."/>
            <person name="Wuyts J."/>
            <person name="Jabbari K."/>
            <person name="Bowler C."/>
            <person name="Panaud O."/>
            <person name="Piegu B."/>
            <person name="Ball S.G."/>
            <person name="Ral J.-P."/>
            <person name="Bouget F.-Y."/>
            <person name="Piganeau G."/>
            <person name="De Baets B."/>
            <person name="Picard A."/>
            <person name="Delseny M."/>
            <person name="Demaille J."/>
            <person name="Van de Peer Y."/>
            <person name="Moreau H."/>
        </authorList>
    </citation>
    <scope>NUCLEOTIDE SEQUENCE [LARGE SCALE GENOMIC DNA]</scope>
    <source>
        <strain evidence="13">OTTH 0595 / CCAP 157/2 / RCC745</strain>
    </source>
</reference>
<keyword evidence="4" id="KW-0677">Repeat</keyword>
<dbReference type="OrthoDB" id="306690at2759"/>
<dbReference type="InterPro" id="IPR036855">
    <property type="entry name" value="Znf_CCCH_sf"/>
</dbReference>
<evidence type="ECO:0000256" key="3">
    <source>
        <dbReference type="ARBA" id="ARBA00022723"/>
    </source>
</evidence>
<organism evidence="12 13">
    <name type="scientific">Ostreococcus tauri</name>
    <name type="common">Marine green alga</name>
    <dbReference type="NCBI Taxonomy" id="70448"/>
    <lineage>
        <taxon>Eukaryota</taxon>
        <taxon>Viridiplantae</taxon>
        <taxon>Chlorophyta</taxon>
        <taxon>Mamiellophyceae</taxon>
        <taxon>Mamiellales</taxon>
        <taxon>Bathycoccaceae</taxon>
        <taxon>Ostreococcus</taxon>
    </lineage>
</organism>
<keyword evidence="13" id="KW-1185">Reference proteome</keyword>
<evidence type="ECO:0000256" key="6">
    <source>
        <dbReference type="ARBA" id="ARBA00022833"/>
    </source>
</evidence>
<dbReference type="AlphaFoldDB" id="A0A090M0Y8"/>
<evidence type="ECO:0000313" key="13">
    <source>
        <dbReference type="Proteomes" id="UP000009170"/>
    </source>
</evidence>
<sequence length="298" mass="31808">MDDDADLDFDFEDKLDANDTQPQAPPPELNERGRKNYRQTVCRHWLRNLCMKGNACGFLHQFDKSRMPTCRFYAKYGECKEPDCPYKHSLEDVKDCNMFKLGFCIHGNLCRFRHVKLPGPPPPVEEMALVGQPGHLHGAKSFKQREREKAMAMAMQPREAPDATFKAPPLPPGPPPKHLARKEERFALPEGPMEVPGPPPGPMEVPGPPRGAPPPGPPPPGPPPSGPRPPGPPSGAPRGAAPPPGAPPGVTPAQSAPAGKLRGWGAGGVKRKATDAGIQDGMPGADEEGGADGFPGAA</sequence>
<dbReference type="GO" id="GO:0008270">
    <property type="term" value="F:zinc ion binding"/>
    <property type="evidence" value="ECO:0007669"/>
    <property type="project" value="UniProtKB-KW"/>
</dbReference>
<dbReference type="GO" id="GO:0003723">
    <property type="term" value="F:RNA binding"/>
    <property type="evidence" value="ECO:0007669"/>
    <property type="project" value="UniProtKB-KW"/>
</dbReference>
<dbReference type="PROSITE" id="PS50103">
    <property type="entry name" value="ZF_C3H1"/>
    <property type="match status" value="3"/>
</dbReference>
<keyword evidence="2" id="KW-0507">mRNA processing</keyword>
<dbReference type="SMART" id="SM00356">
    <property type="entry name" value="ZnF_C3H1"/>
    <property type="match status" value="3"/>
</dbReference>
<keyword evidence="8" id="KW-0539">Nucleus</keyword>
<feature type="domain" description="C3H1-type" evidence="11">
    <location>
        <begin position="95"/>
        <end position="117"/>
    </location>
</feature>
<feature type="zinc finger region" description="C3H1-type" evidence="9">
    <location>
        <begin position="64"/>
        <end position="91"/>
    </location>
</feature>
<dbReference type="SUPFAM" id="SSF90229">
    <property type="entry name" value="CCCH zinc finger"/>
    <property type="match status" value="1"/>
</dbReference>